<dbReference type="AlphaFoldDB" id="A0A9D3YUQ9"/>
<protein>
    <submittedName>
        <fullName evidence="1">Uncharacterized protein</fullName>
    </submittedName>
</protein>
<reference evidence="1" key="1">
    <citation type="journal article" date="2019" name="bioRxiv">
        <title>The Genome of the Zebra Mussel, Dreissena polymorpha: A Resource for Invasive Species Research.</title>
        <authorList>
            <person name="McCartney M.A."/>
            <person name="Auch B."/>
            <person name="Kono T."/>
            <person name="Mallez S."/>
            <person name="Zhang Y."/>
            <person name="Obille A."/>
            <person name="Becker A."/>
            <person name="Abrahante J.E."/>
            <person name="Garbe J."/>
            <person name="Badalamenti J.P."/>
            <person name="Herman A."/>
            <person name="Mangelson H."/>
            <person name="Liachko I."/>
            <person name="Sullivan S."/>
            <person name="Sone E.D."/>
            <person name="Koren S."/>
            <person name="Silverstein K.A.T."/>
            <person name="Beckman K.B."/>
            <person name="Gohl D.M."/>
        </authorList>
    </citation>
    <scope>NUCLEOTIDE SEQUENCE</scope>
    <source>
        <strain evidence="1">Duluth1</strain>
        <tissue evidence="1">Whole animal</tissue>
    </source>
</reference>
<evidence type="ECO:0000313" key="1">
    <source>
        <dbReference type="EMBL" id="KAH3707715.1"/>
    </source>
</evidence>
<name>A0A9D3YUQ9_DREPO</name>
<sequence length="133" mass="14521">MRKKDKASIFEIYSFNRENESEDGIVSNMEEGVSVGNSDENIISTDAIPTTVAANSNGMNEYMEQDNNPIRSIQCPPLYNSAQSAGDGRELDDIGQRPEAAENIRLGLTSWVSFGSSLLSSTFMSLTDLFPDG</sequence>
<dbReference type="EMBL" id="JAIWYP010000014">
    <property type="protein sequence ID" value="KAH3707715.1"/>
    <property type="molecule type" value="Genomic_DNA"/>
</dbReference>
<dbReference type="Proteomes" id="UP000828390">
    <property type="component" value="Unassembled WGS sequence"/>
</dbReference>
<organism evidence="1 2">
    <name type="scientific">Dreissena polymorpha</name>
    <name type="common">Zebra mussel</name>
    <name type="synonym">Mytilus polymorpha</name>
    <dbReference type="NCBI Taxonomy" id="45954"/>
    <lineage>
        <taxon>Eukaryota</taxon>
        <taxon>Metazoa</taxon>
        <taxon>Spiralia</taxon>
        <taxon>Lophotrochozoa</taxon>
        <taxon>Mollusca</taxon>
        <taxon>Bivalvia</taxon>
        <taxon>Autobranchia</taxon>
        <taxon>Heteroconchia</taxon>
        <taxon>Euheterodonta</taxon>
        <taxon>Imparidentia</taxon>
        <taxon>Neoheterodontei</taxon>
        <taxon>Myida</taxon>
        <taxon>Dreissenoidea</taxon>
        <taxon>Dreissenidae</taxon>
        <taxon>Dreissena</taxon>
    </lineage>
</organism>
<reference evidence="1" key="2">
    <citation type="submission" date="2020-11" db="EMBL/GenBank/DDBJ databases">
        <authorList>
            <person name="McCartney M.A."/>
            <person name="Auch B."/>
            <person name="Kono T."/>
            <person name="Mallez S."/>
            <person name="Becker A."/>
            <person name="Gohl D.M."/>
            <person name="Silverstein K.A.T."/>
            <person name="Koren S."/>
            <person name="Bechman K.B."/>
            <person name="Herman A."/>
            <person name="Abrahante J.E."/>
            <person name="Garbe J."/>
        </authorList>
    </citation>
    <scope>NUCLEOTIDE SEQUENCE</scope>
    <source>
        <strain evidence="1">Duluth1</strain>
        <tissue evidence="1">Whole animal</tissue>
    </source>
</reference>
<keyword evidence="2" id="KW-1185">Reference proteome</keyword>
<gene>
    <name evidence="1" type="ORF">DPMN_067126</name>
</gene>
<proteinExistence type="predicted"/>
<accession>A0A9D3YUQ9</accession>
<comment type="caution">
    <text evidence="1">The sequence shown here is derived from an EMBL/GenBank/DDBJ whole genome shotgun (WGS) entry which is preliminary data.</text>
</comment>
<evidence type="ECO:0000313" key="2">
    <source>
        <dbReference type="Proteomes" id="UP000828390"/>
    </source>
</evidence>